<dbReference type="AlphaFoldDB" id="A0A834BXY1"/>
<evidence type="ECO:0000313" key="2">
    <source>
        <dbReference type="Proteomes" id="UP000646548"/>
    </source>
</evidence>
<accession>A0A834BXY1</accession>
<dbReference type="Proteomes" id="UP000646548">
    <property type="component" value="Unassembled WGS sequence"/>
</dbReference>
<sequence>MFVFYCKTEHVRARLALNRPGQPASSVPQVLVVTKKRSKPCCCSALLLFVLFSTEQGCFQAAFEDDLRGNRISAAGKQAYCVVLDQGVKRQNFRGESQVLLSAPLF</sequence>
<protein>
    <submittedName>
        <fullName evidence="1">Uncharacterized protein</fullName>
    </submittedName>
</protein>
<name>A0A834BXY1_ORYME</name>
<dbReference type="EMBL" id="WKFB01000614">
    <property type="protein sequence ID" value="KAF6719434.1"/>
    <property type="molecule type" value="Genomic_DNA"/>
</dbReference>
<reference evidence="1" key="1">
    <citation type="journal article" name="BMC Genomics">
        <title>Long-read sequencing and de novo genome assembly of marine medaka (Oryzias melastigma).</title>
        <authorList>
            <person name="Liang P."/>
            <person name="Saqib H.S.A."/>
            <person name="Ni X."/>
            <person name="Shen Y."/>
        </authorList>
    </citation>
    <scope>NUCLEOTIDE SEQUENCE</scope>
    <source>
        <strain evidence="1">Bigg-433</strain>
    </source>
</reference>
<comment type="caution">
    <text evidence="1">The sequence shown here is derived from an EMBL/GenBank/DDBJ whole genome shotgun (WGS) entry which is preliminary data.</text>
</comment>
<evidence type="ECO:0000313" key="1">
    <source>
        <dbReference type="EMBL" id="KAF6719434.1"/>
    </source>
</evidence>
<gene>
    <name evidence="1" type="ORF">FQA47_012890</name>
</gene>
<organism evidence="1 2">
    <name type="scientific">Oryzias melastigma</name>
    <name type="common">Marine medaka</name>
    <dbReference type="NCBI Taxonomy" id="30732"/>
    <lineage>
        <taxon>Eukaryota</taxon>
        <taxon>Metazoa</taxon>
        <taxon>Chordata</taxon>
        <taxon>Craniata</taxon>
        <taxon>Vertebrata</taxon>
        <taxon>Euteleostomi</taxon>
        <taxon>Actinopterygii</taxon>
        <taxon>Neopterygii</taxon>
        <taxon>Teleostei</taxon>
        <taxon>Neoteleostei</taxon>
        <taxon>Acanthomorphata</taxon>
        <taxon>Ovalentaria</taxon>
        <taxon>Atherinomorphae</taxon>
        <taxon>Beloniformes</taxon>
        <taxon>Adrianichthyidae</taxon>
        <taxon>Oryziinae</taxon>
        <taxon>Oryzias</taxon>
    </lineage>
</organism>
<proteinExistence type="predicted"/>